<evidence type="ECO:0000259" key="1">
    <source>
        <dbReference type="Pfam" id="PF04149"/>
    </source>
</evidence>
<name>A0A1G7R494_9ACTN</name>
<sequence length="78" mass="8339">MSALEVSRVTWRKSTRSANGQNCVEVAVVKGGTGPKAGDVVFMVRDSKDPDGPQLQFTPAEWEAFLGGVKDGEFDIPA</sequence>
<reference evidence="2 3" key="1">
    <citation type="submission" date="2016-10" db="EMBL/GenBank/DDBJ databases">
        <authorList>
            <person name="de Groot N.N."/>
        </authorList>
    </citation>
    <scope>NUCLEOTIDE SEQUENCE [LARGE SCALE GENOMIC DNA]</scope>
    <source>
        <strain evidence="2 3">CPCC 201354</strain>
    </source>
</reference>
<evidence type="ECO:0000313" key="2">
    <source>
        <dbReference type="EMBL" id="SDG05592.1"/>
    </source>
</evidence>
<dbReference type="InterPro" id="IPR007278">
    <property type="entry name" value="DUF397"/>
</dbReference>
<dbReference type="Pfam" id="PF04149">
    <property type="entry name" value="DUF397"/>
    <property type="match status" value="1"/>
</dbReference>
<keyword evidence="3" id="KW-1185">Reference proteome</keyword>
<evidence type="ECO:0000313" key="3">
    <source>
        <dbReference type="Proteomes" id="UP000198923"/>
    </source>
</evidence>
<dbReference type="STRING" id="504805.SAMN05421505_101245"/>
<gene>
    <name evidence="2" type="ORF">SAMN05421505_101245</name>
</gene>
<organism evidence="2 3">
    <name type="scientific">Sinosporangium album</name>
    <dbReference type="NCBI Taxonomy" id="504805"/>
    <lineage>
        <taxon>Bacteria</taxon>
        <taxon>Bacillati</taxon>
        <taxon>Actinomycetota</taxon>
        <taxon>Actinomycetes</taxon>
        <taxon>Streptosporangiales</taxon>
        <taxon>Streptosporangiaceae</taxon>
        <taxon>Sinosporangium</taxon>
    </lineage>
</organism>
<proteinExistence type="predicted"/>
<protein>
    <recommendedName>
        <fullName evidence="1">DUF397 domain-containing protein</fullName>
    </recommendedName>
</protein>
<dbReference type="RefSeq" id="WP_093167293.1">
    <property type="nucleotide sequence ID" value="NZ_FNCN01000001.1"/>
</dbReference>
<dbReference type="EMBL" id="FNCN01000001">
    <property type="protein sequence ID" value="SDG05592.1"/>
    <property type="molecule type" value="Genomic_DNA"/>
</dbReference>
<feature type="domain" description="DUF397" evidence="1">
    <location>
        <begin position="10"/>
        <end position="70"/>
    </location>
</feature>
<dbReference type="AlphaFoldDB" id="A0A1G7R494"/>
<dbReference type="Proteomes" id="UP000198923">
    <property type="component" value="Unassembled WGS sequence"/>
</dbReference>
<accession>A0A1G7R494</accession>
<dbReference type="OrthoDB" id="3539231at2"/>